<dbReference type="SUPFAM" id="SSF56645">
    <property type="entry name" value="Acyl-CoA dehydrogenase NM domain-like"/>
    <property type="match status" value="1"/>
</dbReference>
<dbReference type="InterPro" id="IPR006089">
    <property type="entry name" value="Acyl-CoA_DH_CS"/>
</dbReference>
<evidence type="ECO:0000256" key="3">
    <source>
        <dbReference type="ARBA" id="ARBA00011881"/>
    </source>
</evidence>
<organism evidence="8 9">
    <name type="scientific">Desulfosudis oleivorans (strain DSM 6200 / JCM 39069 / Hxd3)</name>
    <name type="common">Desulfococcus oleovorans</name>
    <dbReference type="NCBI Taxonomy" id="96561"/>
    <lineage>
        <taxon>Bacteria</taxon>
        <taxon>Pseudomonadati</taxon>
        <taxon>Thermodesulfobacteriota</taxon>
        <taxon>Desulfobacteria</taxon>
        <taxon>Desulfobacterales</taxon>
        <taxon>Desulfosudaceae</taxon>
        <taxon>Desulfosudis</taxon>
    </lineage>
</organism>
<dbReference type="HOGENOM" id="CLU_747482_0_0_7"/>
<evidence type="ECO:0000259" key="6">
    <source>
        <dbReference type="Pfam" id="PF00441"/>
    </source>
</evidence>
<dbReference type="KEGG" id="dol:Dole_0204"/>
<feature type="domain" description="Acyl-CoA dehydrogenase/oxidase C-terminal" evidence="6">
    <location>
        <begin position="222"/>
        <end position="352"/>
    </location>
</feature>
<dbReference type="Pfam" id="PF00441">
    <property type="entry name" value="Acyl-CoA_dh_1"/>
    <property type="match status" value="1"/>
</dbReference>
<keyword evidence="5" id="KW-0274">FAD</keyword>
<protein>
    <submittedName>
        <fullName evidence="8">Acyl-CoA dehydrogenase domain protein</fullName>
    </submittedName>
</protein>
<proteinExistence type="inferred from homology"/>
<dbReference type="InterPro" id="IPR009100">
    <property type="entry name" value="AcylCoA_DH/oxidase_NM_dom_sf"/>
</dbReference>
<dbReference type="PANTHER" id="PTHR43884">
    <property type="entry name" value="ACYL-COA DEHYDROGENASE"/>
    <property type="match status" value="1"/>
</dbReference>
<dbReference type="EMBL" id="CP000859">
    <property type="protein sequence ID" value="ABW66014.1"/>
    <property type="molecule type" value="Genomic_DNA"/>
</dbReference>
<dbReference type="OrthoDB" id="5417012at2"/>
<comment type="subunit">
    <text evidence="3">Homotetramer.</text>
</comment>
<evidence type="ECO:0000256" key="2">
    <source>
        <dbReference type="ARBA" id="ARBA00009347"/>
    </source>
</evidence>
<dbReference type="SUPFAM" id="SSF47203">
    <property type="entry name" value="Acyl-CoA dehydrogenase C-terminal domain-like"/>
    <property type="match status" value="1"/>
</dbReference>
<dbReference type="eggNOG" id="COG1960">
    <property type="taxonomic scope" value="Bacteria"/>
</dbReference>
<comment type="similarity">
    <text evidence="2">Belongs to the acyl-CoA dehydrogenase family.</text>
</comment>
<dbReference type="InterPro" id="IPR036250">
    <property type="entry name" value="AcylCo_DH-like_C"/>
</dbReference>
<keyword evidence="4" id="KW-0285">Flavoprotein</keyword>
<dbReference type="InterPro" id="IPR037069">
    <property type="entry name" value="AcylCoA_DH/ox_N_sf"/>
</dbReference>
<sequence>MYASDNKELSLLDKSSAEFAKKILAPGREENDHYPFGPFFDPVVQKAFDLDFFHILLPEDLGGVGQGIEALCIVLANICREDSSLGGIMFTNAFAQNLLLAAGCTGELKDLAAGAKKPSDFLIACPVLCNPVQQPLRLSARKEGDGYVLSGTAEYVVLGGMANHALLPATLADGHAWFLVNLPDGAISVSDPVVSHGMHACPATDMTLKDAAARLVGAEEEGPAYFKKVADTMQLAAAAMAAGVMRGSLEEALAYCRERRQGGRKIKDWSELQMLLSSMAVQVHVAEMLVSRACRALSEDAKNWRLSVQAAALHVISALAPVVTDGIQAMGGVGYMKDFGQEKRFRDAGHIQTLLGYLPMKKLNFIRQLL</sequence>
<reference evidence="8 9" key="1">
    <citation type="submission" date="2007-10" db="EMBL/GenBank/DDBJ databases">
        <title>Complete sequence of Desulfococcus oleovorans Hxd3.</title>
        <authorList>
            <consortium name="US DOE Joint Genome Institute"/>
            <person name="Copeland A."/>
            <person name="Lucas S."/>
            <person name="Lapidus A."/>
            <person name="Barry K."/>
            <person name="Glavina del Rio T."/>
            <person name="Dalin E."/>
            <person name="Tice H."/>
            <person name="Pitluck S."/>
            <person name="Kiss H."/>
            <person name="Brettin T."/>
            <person name="Bruce D."/>
            <person name="Detter J.C."/>
            <person name="Han C."/>
            <person name="Schmutz J."/>
            <person name="Larimer F."/>
            <person name="Land M."/>
            <person name="Hauser L."/>
            <person name="Kyrpides N."/>
            <person name="Kim E."/>
            <person name="Wawrik B."/>
            <person name="Richardson P."/>
        </authorList>
    </citation>
    <scope>NUCLEOTIDE SEQUENCE [LARGE SCALE GENOMIC DNA]</scope>
    <source>
        <strain evidence="9">DSM 6200 / JCM 39069 / Hxd3</strain>
    </source>
</reference>
<dbReference type="STRING" id="96561.Dole_0204"/>
<accession>A8ZRZ6</accession>
<dbReference type="GO" id="GO:0050660">
    <property type="term" value="F:flavin adenine dinucleotide binding"/>
    <property type="evidence" value="ECO:0007669"/>
    <property type="project" value="InterPro"/>
</dbReference>
<dbReference type="AlphaFoldDB" id="A8ZRZ6"/>
<evidence type="ECO:0000313" key="8">
    <source>
        <dbReference type="EMBL" id="ABW66014.1"/>
    </source>
</evidence>
<evidence type="ECO:0000256" key="5">
    <source>
        <dbReference type="ARBA" id="ARBA00022827"/>
    </source>
</evidence>
<dbReference type="Pfam" id="PF02771">
    <property type="entry name" value="Acyl-CoA_dh_N"/>
    <property type="match status" value="1"/>
</dbReference>
<name>A8ZRZ6_DESOH</name>
<dbReference type="RefSeq" id="WP_012173633.1">
    <property type="nucleotide sequence ID" value="NC_009943.1"/>
</dbReference>
<dbReference type="InterPro" id="IPR013786">
    <property type="entry name" value="AcylCoA_DH/ox_N"/>
</dbReference>
<evidence type="ECO:0000256" key="4">
    <source>
        <dbReference type="ARBA" id="ARBA00022630"/>
    </source>
</evidence>
<keyword evidence="9" id="KW-1185">Reference proteome</keyword>
<dbReference type="InterPro" id="IPR046373">
    <property type="entry name" value="Acyl-CoA_Oxase/DH_mid-dom_sf"/>
</dbReference>
<evidence type="ECO:0000256" key="1">
    <source>
        <dbReference type="ARBA" id="ARBA00001974"/>
    </source>
</evidence>
<dbReference type="GO" id="GO:0003995">
    <property type="term" value="F:acyl-CoA dehydrogenase activity"/>
    <property type="evidence" value="ECO:0007669"/>
    <property type="project" value="InterPro"/>
</dbReference>
<dbReference type="Gene3D" id="1.20.140.10">
    <property type="entry name" value="Butyryl-CoA Dehydrogenase, subunit A, domain 3"/>
    <property type="match status" value="1"/>
</dbReference>
<dbReference type="Proteomes" id="UP000008561">
    <property type="component" value="Chromosome"/>
</dbReference>
<gene>
    <name evidence="8" type="ordered locus">Dole_0204</name>
</gene>
<feature type="domain" description="Acyl-CoA dehydrogenase/oxidase N-terminal" evidence="7">
    <location>
        <begin position="8"/>
        <end position="103"/>
    </location>
</feature>
<dbReference type="InterPro" id="IPR009075">
    <property type="entry name" value="AcylCo_DH/oxidase_C"/>
</dbReference>
<evidence type="ECO:0000259" key="7">
    <source>
        <dbReference type="Pfam" id="PF02771"/>
    </source>
</evidence>
<dbReference type="PANTHER" id="PTHR43884:SF12">
    <property type="entry name" value="ISOVALERYL-COA DEHYDROGENASE, MITOCHONDRIAL-RELATED"/>
    <property type="match status" value="1"/>
</dbReference>
<dbReference type="PROSITE" id="PS00073">
    <property type="entry name" value="ACYL_COA_DH_2"/>
    <property type="match status" value="1"/>
</dbReference>
<comment type="cofactor">
    <cofactor evidence="1">
        <name>FAD</name>
        <dbReference type="ChEBI" id="CHEBI:57692"/>
    </cofactor>
</comment>
<evidence type="ECO:0000313" key="9">
    <source>
        <dbReference type="Proteomes" id="UP000008561"/>
    </source>
</evidence>
<dbReference type="Gene3D" id="1.10.540.10">
    <property type="entry name" value="Acyl-CoA dehydrogenase/oxidase, N-terminal domain"/>
    <property type="match status" value="1"/>
</dbReference>
<dbReference type="Gene3D" id="2.40.110.10">
    <property type="entry name" value="Butyryl-CoA Dehydrogenase, subunit A, domain 2"/>
    <property type="match status" value="1"/>
</dbReference>